<name>A0A9X2Y747_9MYCO</name>
<evidence type="ECO:0000313" key="1">
    <source>
        <dbReference type="EMBL" id="MCV7169162.1"/>
    </source>
</evidence>
<protein>
    <submittedName>
        <fullName evidence="1">Uncharacterized protein</fullName>
    </submittedName>
</protein>
<dbReference type="EMBL" id="JACKSJ010000030">
    <property type="protein sequence ID" value="MCV7169162.1"/>
    <property type="molecule type" value="Genomic_DNA"/>
</dbReference>
<dbReference type="RefSeq" id="WP_264011349.1">
    <property type="nucleotide sequence ID" value="NZ_JACKSJ010000030.1"/>
</dbReference>
<evidence type="ECO:0000313" key="2">
    <source>
        <dbReference type="Proteomes" id="UP001140293"/>
    </source>
</evidence>
<gene>
    <name evidence="1" type="ORF">H7I41_04390</name>
</gene>
<dbReference type="AlphaFoldDB" id="A0A9X2Y747"/>
<keyword evidence="2" id="KW-1185">Reference proteome</keyword>
<accession>A0A9X2Y747</accession>
<reference evidence="1" key="2">
    <citation type="journal article" date="2022" name="BMC Genomics">
        <title>Comparative genome analysis of mycobacteria focusing on tRNA and non-coding RNA.</title>
        <authorList>
            <person name="Behra P.R.K."/>
            <person name="Pettersson B.M.F."/>
            <person name="Ramesh M."/>
            <person name="Das S."/>
            <person name="Dasgupta S."/>
            <person name="Kirsebom L.A."/>
        </authorList>
    </citation>
    <scope>NUCLEOTIDE SEQUENCE</scope>
    <source>
        <strain evidence="1">DSM 44615</strain>
    </source>
</reference>
<organism evidence="1 2">
    <name type="scientific">[Mycobacterium] manitobense</name>
    <dbReference type="NCBI Taxonomy" id="190147"/>
    <lineage>
        <taxon>Bacteria</taxon>
        <taxon>Bacillati</taxon>
        <taxon>Actinomycetota</taxon>
        <taxon>Actinomycetes</taxon>
        <taxon>Mycobacteriales</taxon>
        <taxon>Mycobacteriaceae</taxon>
        <taxon>Mycolicibacterium</taxon>
    </lineage>
</organism>
<sequence length="139" mass="14952">MPLTVESLSRFGHLHGRLTLPGGAVSVCGGLAIRMSDGTDWLNLYLPMGALTRTDPRIGGFPFGDDGGPSSLSWRAPLDGWLADVGAQVYREVDFRRAIIGFETDDAEIAAADGAVPERRSFGYLSPCDGELRYHLANV</sequence>
<proteinExistence type="predicted"/>
<dbReference type="Proteomes" id="UP001140293">
    <property type="component" value="Unassembled WGS sequence"/>
</dbReference>
<reference evidence="1" key="1">
    <citation type="submission" date="2020-07" db="EMBL/GenBank/DDBJ databases">
        <authorList>
            <person name="Pettersson B.M.F."/>
            <person name="Behra P.R.K."/>
            <person name="Ramesh M."/>
            <person name="Das S."/>
            <person name="Dasgupta S."/>
            <person name="Kirsebom L.A."/>
        </authorList>
    </citation>
    <scope>NUCLEOTIDE SEQUENCE</scope>
    <source>
        <strain evidence="1">DSM 44615</strain>
    </source>
</reference>
<comment type="caution">
    <text evidence="1">The sequence shown here is derived from an EMBL/GenBank/DDBJ whole genome shotgun (WGS) entry which is preliminary data.</text>
</comment>